<evidence type="ECO:0000256" key="1">
    <source>
        <dbReference type="SAM" id="MobiDB-lite"/>
    </source>
</evidence>
<feature type="region of interest" description="Disordered" evidence="1">
    <location>
        <begin position="81"/>
        <end position="151"/>
    </location>
</feature>
<feature type="region of interest" description="Disordered" evidence="1">
    <location>
        <begin position="168"/>
        <end position="196"/>
    </location>
</feature>
<dbReference type="GO" id="GO:0016480">
    <property type="term" value="P:negative regulation of transcription by RNA polymerase III"/>
    <property type="evidence" value="ECO:0007669"/>
    <property type="project" value="InterPro"/>
</dbReference>
<dbReference type="PANTHER" id="PTHR22504">
    <property type="entry name" value="REPRESSOR OF RNA POLYMERASE III TRANSCRIPTION MAF1"/>
    <property type="match status" value="1"/>
</dbReference>
<feature type="compositionally biased region" description="Low complexity" evidence="1">
    <location>
        <begin position="171"/>
        <end position="184"/>
    </location>
</feature>
<dbReference type="InterPro" id="IPR038564">
    <property type="entry name" value="Maf1_sf"/>
</dbReference>
<dbReference type="EMBL" id="BNJQ01000033">
    <property type="protein sequence ID" value="GHP11151.1"/>
    <property type="molecule type" value="Genomic_DNA"/>
</dbReference>
<comment type="caution">
    <text evidence="2">The sequence shown here is derived from an EMBL/GenBank/DDBJ whole genome shotgun (WGS) entry which is preliminary data.</text>
</comment>
<dbReference type="Pfam" id="PF09174">
    <property type="entry name" value="Maf1"/>
    <property type="match status" value="1"/>
</dbReference>
<keyword evidence="3" id="KW-1185">Reference proteome</keyword>
<evidence type="ECO:0008006" key="4">
    <source>
        <dbReference type="Google" id="ProtNLM"/>
    </source>
</evidence>
<dbReference type="Proteomes" id="UP000660262">
    <property type="component" value="Unassembled WGS sequence"/>
</dbReference>
<organism evidence="2 3">
    <name type="scientific">Pycnococcus provasolii</name>
    <dbReference type="NCBI Taxonomy" id="41880"/>
    <lineage>
        <taxon>Eukaryota</taxon>
        <taxon>Viridiplantae</taxon>
        <taxon>Chlorophyta</taxon>
        <taxon>Pseudoscourfieldiophyceae</taxon>
        <taxon>Pseudoscourfieldiales</taxon>
        <taxon>Pycnococcaceae</taxon>
        <taxon>Pycnococcus</taxon>
    </lineage>
</organism>
<evidence type="ECO:0000313" key="3">
    <source>
        <dbReference type="Proteomes" id="UP000660262"/>
    </source>
</evidence>
<sequence length="462" mass="51933">MKFLEDTALLASLNNFLSRVDVGECIVKGRAEAYTCKLSKVETKLSRSVEHEFNTTYDVYSYQRAAAVVAREPKRFRSYHPFIPPLPSIDENNKQNKNNKRNRFAAGMSPTGGPGAQNYFHDHEQLQQQQLQQQQTEETQQQQQQQQQPLLQIPQQPSLTSTLPVAVPEDQQQQPQPSTSYQSQGYLPTTNTGLRLTSGASADAETSLPFGDVSDATSRKTLVYLIATLNQLYPDYDFSHLRAHHFSREANLDTFKADVDNTMLEVAREWAQSARMHGANETMHLGDIGNFSKAGSFSQYLWSALEEMIGSISECEVYTYRSEEDPENELDGDELAEMAEEEYDEYSYSAYADLSPNGQGSPGSMSPAKPVLPPMSSSNIMNVDDSTMTRMGSGVQPSTGRSSVWSFKYFLYNKQRKRVLFFTCKAVSKHALAAVRSGTPRKNFATSSDEEQDEYTFDDMEL</sequence>
<protein>
    <recommendedName>
        <fullName evidence="4">Repressor of RNA polymerase III transcription</fullName>
    </recommendedName>
</protein>
<dbReference type="GO" id="GO:0000994">
    <property type="term" value="F:RNA polymerase III core binding"/>
    <property type="evidence" value="ECO:0007669"/>
    <property type="project" value="TreeGrafter"/>
</dbReference>
<dbReference type="OrthoDB" id="277029at2759"/>
<dbReference type="Gene3D" id="3.40.1000.50">
    <property type="entry name" value="Repressor of RNA polymerase III transcription Maf1"/>
    <property type="match status" value="2"/>
</dbReference>
<gene>
    <name evidence="2" type="ORF">PPROV_000988100</name>
</gene>
<dbReference type="GO" id="GO:0005634">
    <property type="term" value="C:nucleus"/>
    <property type="evidence" value="ECO:0007669"/>
    <property type="project" value="TreeGrafter"/>
</dbReference>
<feature type="compositionally biased region" description="Polar residues" evidence="1">
    <location>
        <begin position="185"/>
        <end position="196"/>
    </location>
</feature>
<feature type="region of interest" description="Disordered" evidence="1">
    <location>
        <begin position="439"/>
        <end position="462"/>
    </location>
</feature>
<feature type="compositionally biased region" description="Low complexity" evidence="1">
    <location>
        <begin position="126"/>
        <end position="151"/>
    </location>
</feature>
<evidence type="ECO:0000313" key="2">
    <source>
        <dbReference type="EMBL" id="GHP11151.1"/>
    </source>
</evidence>
<proteinExistence type="predicted"/>
<accession>A0A830I0C1</accession>
<dbReference type="InterPro" id="IPR015257">
    <property type="entry name" value="Maf1"/>
</dbReference>
<dbReference type="PANTHER" id="PTHR22504:SF0">
    <property type="entry name" value="REPRESSOR OF RNA POLYMERASE III TRANSCRIPTION MAF1 HOMOLOG"/>
    <property type="match status" value="1"/>
</dbReference>
<name>A0A830I0C1_9CHLO</name>
<feature type="compositionally biased region" description="Acidic residues" evidence="1">
    <location>
        <begin position="448"/>
        <end position="462"/>
    </location>
</feature>
<reference evidence="2" key="1">
    <citation type="submission" date="2020-10" db="EMBL/GenBank/DDBJ databases">
        <title>Unveiling of a novel bifunctional photoreceptor, Dualchrome1, isolated from a cosmopolitan green alga.</title>
        <authorList>
            <person name="Suzuki S."/>
            <person name="Kawachi M."/>
        </authorList>
    </citation>
    <scope>NUCLEOTIDE SEQUENCE</scope>
    <source>
        <strain evidence="2">NIES 2893</strain>
    </source>
</reference>
<dbReference type="AlphaFoldDB" id="A0A830I0C1"/>